<dbReference type="AlphaFoldDB" id="A0A1F5YFF1"/>
<organism evidence="2 3">
    <name type="scientific">Candidatus Glassbacteria bacterium GWA2_58_10</name>
    <dbReference type="NCBI Taxonomy" id="1817865"/>
    <lineage>
        <taxon>Bacteria</taxon>
        <taxon>Candidatus Glassiibacteriota</taxon>
    </lineage>
</organism>
<gene>
    <name evidence="2" type="ORF">A2Z86_04105</name>
</gene>
<proteinExistence type="predicted"/>
<reference evidence="2 3" key="1">
    <citation type="journal article" date="2016" name="Nat. Commun.">
        <title>Thousands of microbial genomes shed light on interconnected biogeochemical processes in an aquifer system.</title>
        <authorList>
            <person name="Anantharaman K."/>
            <person name="Brown C.T."/>
            <person name="Hug L.A."/>
            <person name="Sharon I."/>
            <person name="Castelle C.J."/>
            <person name="Probst A.J."/>
            <person name="Thomas B.C."/>
            <person name="Singh A."/>
            <person name="Wilkins M.J."/>
            <person name="Karaoz U."/>
            <person name="Brodie E.L."/>
            <person name="Williams K.H."/>
            <person name="Hubbard S.S."/>
            <person name="Banfield J.F."/>
        </authorList>
    </citation>
    <scope>NUCLEOTIDE SEQUENCE [LARGE SCALE GENOMIC DNA]</scope>
</reference>
<dbReference type="CDD" id="cd00085">
    <property type="entry name" value="HNHc"/>
    <property type="match status" value="1"/>
</dbReference>
<feature type="domain" description="HNH nuclease" evidence="1">
    <location>
        <begin position="106"/>
        <end position="159"/>
    </location>
</feature>
<name>A0A1F5YFF1_9BACT</name>
<comment type="caution">
    <text evidence="2">The sequence shown here is derived from an EMBL/GenBank/DDBJ whole genome shotgun (WGS) entry which is preliminary data.</text>
</comment>
<protein>
    <recommendedName>
        <fullName evidence="1">HNH nuclease domain-containing protein</fullName>
    </recommendedName>
</protein>
<dbReference type="GO" id="GO:0003676">
    <property type="term" value="F:nucleic acid binding"/>
    <property type="evidence" value="ECO:0007669"/>
    <property type="project" value="InterPro"/>
</dbReference>
<dbReference type="PANTHER" id="PTHR33877:SF2">
    <property type="entry name" value="OS07G0170200 PROTEIN"/>
    <property type="match status" value="1"/>
</dbReference>
<evidence type="ECO:0000313" key="3">
    <source>
        <dbReference type="Proteomes" id="UP000176992"/>
    </source>
</evidence>
<dbReference type="InterPro" id="IPR052892">
    <property type="entry name" value="NA-targeting_endonuclease"/>
</dbReference>
<dbReference type="SMART" id="SM00507">
    <property type="entry name" value="HNHc"/>
    <property type="match status" value="1"/>
</dbReference>
<accession>A0A1F5YFF1</accession>
<dbReference type="Pfam" id="PF01844">
    <property type="entry name" value="HNH"/>
    <property type="match status" value="1"/>
</dbReference>
<dbReference type="Proteomes" id="UP000176992">
    <property type="component" value="Unassembled WGS sequence"/>
</dbReference>
<dbReference type="EMBL" id="MFIV01000084">
    <property type="protein sequence ID" value="OGF98571.1"/>
    <property type="molecule type" value="Genomic_DNA"/>
</dbReference>
<dbReference type="InterPro" id="IPR002711">
    <property type="entry name" value="HNH"/>
</dbReference>
<evidence type="ECO:0000259" key="1">
    <source>
        <dbReference type="SMART" id="SM00507"/>
    </source>
</evidence>
<dbReference type="PANTHER" id="PTHR33877">
    <property type="entry name" value="SLL1193 PROTEIN"/>
    <property type="match status" value="1"/>
</dbReference>
<dbReference type="Gene3D" id="1.10.30.50">
    <property type="match status" value="1"/>
</dbReference>
<dbReference type="GO" id="GO:0008270">
    <property type="term" value="F:zinc ion binding"/>
    <property type="evidence" value="ECO:0007669"/>
    <property type="project" value="InterPro"/>
</dbReference>
<dbReference type="GO" id="GO:0004519">
    <property type="term" value="F:endonuclease activity"/>
    <property type="evidence" value="ECO:0007669"/>
    <property type="project" value="InterPro"/>
</dbReference>
<sequence>MNREIFMDVPNKKDPALKSKGEKNQNFLQRWKKEIDWDRRVKAVCKPCWELKYCPYGPLVEKFPLCVPPDERSCRIFGHHCPVFYVAEPFTETRELRNISRSIPRSMQFRVLKRDNQICSMCAKPVLDEDIHFDHIIPWSKGGPTEENNIRLLCADCNRKKGVKFEEDHLVSSIVEHGSYRMDSDFINLLSIFVADAHEWRAQKGHFPNGQEVCKIVGVKKKTAFEDRMAEVVTDLQTLFSGKSPSELKAKVFRALSERWGFGASGTVQKLAPVARKYSMEVSELVSAEMSLVRRLGWPVKDTSTERAKWARTQASACSRRCRMLPLIHSVTLTAQEI</sequence>
<dbReference type="InterPro" id="IPR003615">
    <property type="entry name" value="HNH_nuc"/>
</dbReference>
<evidence type="ECO:0000313" key="2">
    <source>
        <dbReference type="EMBL" id="OGF98571.1"/>
    </source>
</evidence>